<dbReference type="OrthoDB" id="4473401at2759"/>
<reference evidence="3 4" key="1">
    <citation type="submission" date="2014-03" db="EMBL/GenBank/DDBJ databases">
        <title>Draft genome of the hookworm Oesophagostomum dentatum.</title>
        <authorList>
            <person name="Mitreva M."/>
        </authorList>
    </citation>
    <scope>NUCLEOTIDE SEQUENCE [LARGE SCALE GENOMIC DNA]</scope>
    <source>
        <strain evidence="3 4">OD-Hann</strain>
    </source>
</reference>
<evidence type="ECO:0000313" key="4">
    <source>
        <dbReference type="Proteomes" id="UP000053660"/>
    </source>
</evidence>
<dbReference type="PANTHER" id="PTHR47248:SF7">
    <property type="entry name" value="BPTI_KUNITZ INHIBITOR DOMAIN-CONTAINING PROTEIN"/>
    <property type="match status" value="1"/>
</dbReference>
<dbReference type="CDD" id="cd00109">
    <property type="entry name" value="Kunitz-type"/>
    <property type="match status" value="1"/>
</dbReference>
<feature type="signal peptide" evidence="1">
    <location>
        <begin position="1"/>
        <end position="30"/>
    </location>
</feature>
<dbReference type="InterPro" id="IPR052861">
    <property type="entry name" value="BPTI/Kunitz_domain"/>
</dbReference>
<dbReference type="Proteomes" id="UP000053660">
    <property type="component" value="Unassembled WGS sequence"/>
</dbReference>
<dbReference type="PROSITE" id="PS00280">
    <property type="entry name" value="BPTI_KUNITZ_1"/>
    <property type="match status" value="1"/>
</dbReference>
<dbReference type="PROSITE" id="PS50279">
    <property type="entry name" value="BPTI_KUNITZ_2"/>
    <property type="match status" value="1"/>
</dbReference>
<proteinExistence type="predicted"/>
<keyword evidence="4" id="KW-1185">Reference proteome</keyword>
<protein>
    <submittedName>
        <fullName evidence="3">Kunitz/Bovine pancreatic trypsin inhibitor domain protein</fullName>
    </submittedName>
</protein>
<gene>
    <name evidence="3" type="ORF">OESDEN_08703</name>
</gene>
<dbReference type="Gene3D" id="4.10.410.10">
    <property type="entry name" value="Pancreatic trypsin inhibitor Kunitz domain"/>
    <property type="match status" value="1"/>
</dbReference>
<name>A0A0B1T5K6_OESDE</name>
<evidence type="ECO:0000256" key="1">
    <source>
        <dbReference type="SAM" id="SignalP"/>
    </source>
</evidence>
<dbReference type="AlphaFoldDB" id="A0A0B1T5K6"/>
<dbReference type="EMBL" id="KN552067">
    <property type="protein sequence ID" value="KHJ91436.1"/>
    <property type="molecule type" value="Genomic_DNA"/>
</dbReference>
<dbReference type="SMART" id="SM00131">
    <property type="entry name" value="KU"/>
    <property type="match status" value="1"/>
</dbReference>
<keyword evidence="1" id="KW-0732">Signal</keyword>
<accession>A0A0B1T5K6</accession>
<dbReference type="GO" id="GO:0004867">
    <property type="term" value="F:serine-type endopeptidase inhibitor activity"/>
    <property type="evidence" value="ECO:0007669"/>
    <property type="project" value="InterPro"/>
</dbReference>
<organism evidence="3 4">
    <name type="scientific">Oesophagostomum dentatum</name>
    <name type="common">Nodular worm</name>
    <dbReference type="NCBI Taxonomy" id="61180"/>
    <lineage>
        <taxon>Eukaryota</taxon>
        <taxon>Metazoa</taxon>
        <taxon>Ecdysozoa</taxon>
        <taxon>Nematoda</taxon>
        <taxon>Chromadorea</taxon>
        <taxon>Rhabditida</taxon>
        <taxon>Rhabditina</taxon>
        <taxon>Rhabditomorpha</taxon>
        <taxon>Strongyloidea</taxon>
        <taxon>Strongylidae</taxon>
        <taxon>Oesophagostomum</taxon>
    </lineage>
</organism>
<dbReference type="InterPro" id="IPR002223">
    <property type="entry name" value="Kunitz_BPTI"/>
</dbReference>
<dbReference type="Pfam" id="PF00014">
    <property type="entry name" value="Kunitz_BPTI"/>
    <property type="match status" value="1"/>
</dbReference>
<evidence type="ECO:0000313" key="3">
    <source>
        <dbReference type="EMBL" id="KHJ91436.1"/>
    </source>
</evidence>
<evidence type="ECO:0000259" key="2">
    <source>
        <dbReference type="PROSITE" id="PS50279"/>
    </source>
</evidence>
<dbReference type="InterPro" id="IPR020901">
    <property type="entry name" value="Prtase_inh_Kunz-CS"/>
</dbReference>
<dbReference type="InterPro" id="IPR036880">
    <property type="entry name" value="Kunitz_BPTI_sf"/>
</dbReference>
<sequence>MSFYREFTFSEMFFAAALFGLLTISSFTQALEVEHCNKEPDQGHTCDTRKPGIRYHYDRTTNKCLPFLYKGCGGNRNNYMAPFDCMSQCMAWDGPYGCVGKKNSTGLCDNKGLTCPEGSICKYGPTTTGVCCDKETEEQYNKELNPKCDGGKVLIKQKTSMGWLPLLGKKCSYEFCPEGADCVEGKWFAHCCGSEEKFGPKKA</sequence>
<dbReference type="PANTHER" id="PTHR47248">
    <property type="entry name" value="PROTEIN CBG06772"/>
    <property type="match status" value="1"/>
</dbReference>
<feature type="chain" id="PRO_5002082999" evidence="1">
    <location>
        <begin position="31"/>
        <end position="203"/>
    </location>
</feature>
<dbReference type="SUPFAM" id="SSF57362">
    <property type="entry name" value="BPTI-like"/>
    <property type="match status" value="1"/>
</dbReference>
<feature type="domain" description="BPTI/Kunitz inhibitor" evidence="2">
    <location>
        <begin position="36"/>
        <end position="89"/>
    </location>
</feature>